<organism evidence="17 18">
    <name type="scientific">Leptonychotes weddellii</name>
    <name type="common">Weddell seal</name>
    <name type="synonym">Otaria weddellii</name>
    <dbReference type="NCBI Taxonomy" id="9713"/>
    <lineage>
        <taxon>Eukaryota</taxon>
        <taxon>Metazoa</taxon>
        <taxon>Chordata</taxon>
        <taxon>Craniata</taxon>
        <taxon>Vertebrata</taxon>
        <taxon>Euteleostomi</taxon>
        <taxon>Mammalia</taxon>
        <taxon>Eutheria</taxon>
        <taxon>Laurasiatheria</taxon>
        <taxon>Carnivora</taxon>
        <taxon>Caniformia</taxon>
        <taxon>Pinnipedia</taxon>
        <taxon>Phocidae</taxon>
        <taxon>Monachinae</taxon>
        <taxon>Lobodontini</taxon>
        <taxon>Leptonychotes</taxon>
    </lineage>
</organism>
<feature type="transmembrane region" description="Helical" evidence="15">
    <location>
        <begin position="180"/>
        <end position="205"/>
    </location>
</feature>
<keyword evidence="9 14" id="KW-0675">Receptor</keyword>
<evidence type="ECO:0000256" key="10">
    <source>
        <dbReference type="ARBA" id="ARBA00023180"/>
    </source>
</evidence>
<evidence type="ECO:0000256" key="7">
    <source>
        <dbReference type="ARBA" id="ARBA00023040"/>
    </source>
</evidence>
<evidence type="ECO:0000256" key="9">
    <source>
        <dbReference type="ARBA" id="ARBA00023170"/>
    </source>
</evidence>
<dbReference type="GeneID" id="102736603"/>
<keyword evidence="8 14" id="KW-0472">Membrane</keyword>
<reference evidence="18" key="1">
    <citation type="submission" date="2025-08" db="UniProtKB">
        <authorList>
            <consortium name="RefSeq"/>
        </authorList>
    </citation>
    <scope>IDENTIFICATION</scope>
    <source>
        <tissue evidence="18">Liver</tissue>
    </source>
</reference>
<evidence type="ECO:0000256" key="12">
    <source>
        <dbReference type="ARBA" id="ARBA00025304"/>
    </source>
</evidence>
<keyword evidence="3 14" id="KW-0919">Taste</keyword>
<feature type="domain" description="G-protein coupled receptors family 1 profile" evidence="16">
    <location>
        <begin position="23"/>
        <end position="252"/>
    </location>
</feature>
<evidence type="ECO:0000256" key="2">
    <source>
        <dbReference type="ARBA" id="ARBA00007376"/>
    </source>
</evidence>
<keyword evidence="4 14" id="KW-0716">Sensory transduction</keyword>
<comment type="subcellular location">
    <subcellularLocation>
        <location evidence="1 14">Membrane</location>
        <topology evidence="1 14">Multi-pass membrane protein</topology>
    </subcellularLocation>
</comment>
<dbReference type="PROSITE" id="PS50262">
    <property type="entry name" value="G_PROTEIN_RECEP_F1_2"/>
    <property type="match status" value="1"/>
</dbReference>
<protein>
    <recommendedName>
        <fullName evidence="14">Taste receptor type 2</fullName>
    </recommendedName>
</protein>
<keyword evidence="5 14" id="KW-0812">Transmembrane</keyword>
<dbReference type="Gene3D" id="1.20.1070.10">
    <property type="entry name" value="Rhodopsin 7-helix transmembrane proteins"/>
    <property type="match status" value="1"/>
</dbReference>
<proteinExistence type="inferred from homology"/>
<feature type="transmembrane region" description="Helical" evidence="15">
    <location>
        <begin position="6"/>
        <end position="29"/>
    </location>
</feature>
<comment type="function">
    <text evidence="12">Gustducin-coupled receptor implicated in the perception of bitter compounds in the oral cavity and the gastrointestinal tract. Signals through PLCB2 and the calcium-regulated cation channel TRPM5.</text>
</comment>
<keyword evidence="6 15" id="KW-1133">Transmembrane helix</keyword>
<accession>A0A7F8RR05</accession>
<feature type="transmembrane region" description="Helical" evidence="15">
    <location>
        <begin position="265"/>
        <end position="287"/>
    </location>
</feature>
<evidence type="ECO:0000256" key="5">
    <source>
        <dbReference type="ARBA" id="ARBA00022692"/>
    </source>
</evidence>
<dbReference type="InterPro" id="IPR007960">
    <property type="entry name" value="TAS2R"/>
</dbReference>
<evidence type="ECO:0000259" key="16">
    <source>
        <dbReference type="PROSITE" id="PS50262"/>
    </source>
</evidence>
<evidence type="ECO:0000313" key="17">
    <source>
        <dbReference type="Proteomes" id="UP000245341"/>
    </source>
</evidence>
<dbReference type="AlphaFoldDB" id="A0A7F8RR05"/>
<feature type="transmembrane region" description="Helical" evidence="15">
    <location>
        <begin position="41"/>
        <end position="63"/>
    </location>
</feature>
<dbReference type="RefSeq" id="XP_030895887.1">
    <property type="nucleotide sequence ID" value="XM_031040027.1"/>
</dbReference>
<dbReference type="Proteomes" id="UP000245341">
    <property type="component" value="Unplaced"/>
</dbReference>
<evidence type="ECO:0000256" key="15">
    <source>
        <dbReference type="SAM" id="Phobius"/>
    </source>
</evidence>
<evidence type="ECO:0000256" key="8">
    <source>
        <dbReference type="ARBA" id="ARBA00023136"/>
    </source>
</evidence>
<dbReference type="GO" id="GO:0016020">
    <property type="term" value="C:membrane"/>
    <property type="evidence" value="ECO:0007669"/>
    <property type="project" value="UniProtKB-SubCell"/>
</dbReference>
<keyword evidence="11 14" id="KW-0807">Transducer</keyword>
<dbReference type="SUPFAM" id="SSF81321">
    <property type="entry name" value="Family A G protein-coupled receptor-like"/>
    <property type="match status" value="1"/>
</dbReference>
<dbReference type="PANTHER" id="PTHR11394">
    <property type="entry name" value="TASTE RECEPTOR TYPE 2"/>
    <property type="match status" value="1"/>
</dbReference>
<comment type="similarity">
    <text evidence="2 13">Belongs to the G-protein coupled receptor T2R family.</text>
</comment>
<gene>
    <name evidence="18" type="primary">LOC102736603</name>
</gene>
<evidence type="ECO:0000256" key="3">
    <source>
        <dbReference type="ARBA" id="ARBA00022480"/>
    </source>
</evidence>
<dbReference type="OrthoDB" id="8876749at2759"/>
<evidence type="ECO:0000256" key="4">
    <source>
        <dbReference type="ARBA" id="ARBA00022606"/>
    </source>
</evidence>
<name>A0A7F8RR05_LEPWE</name>
<dbReference type="GO" id="GO:0033038">
    <property type="term" value="F:bitter taste receptor activity"/>
    <property type="evidence" value="ECO:0007669"/>
    <property type="project" value="InterPro"/>
</dbReference>
<dbReference type="GO" id="GO:0004930">
    <property type="term" value="F:G protein-coupled receptor activity"/>
    <property type="evidence" value="ECO:0007669"/>
    <property type="project" value="UniProtKB-KW"/>
</dbReference>
<evidence type="ECO:0000313" key="18">
    <source>
        <dbReference type="RefSeq" id="XP_030895887.1"/>
    </source>
</evidence>
<feature type="transmembrane region" description="Helical" evidence="15">
    <location>
        <begin position="97"/>
        <end position="122"/>
    </location>
</feature>
<dbReference type="InterPro" id="IPR017452">
    <property type="entry name" value="GPCR_Rhodpsn_7TM"/>
</dbReference>
<dbReference type="KEGG" id="lww:102736603"/>
<dbReference type="PANTHER" id="PTHR11394:SF49">
    <property type="entry name" value="TASTE RECEPTOR TYPE 2 MEMBER 3"/>
    <property type="match status" value="1"/>
</dbReference>
<keyword evidence="17" id="KW-1185">Reference proteome</keyword>
<keyword evidence="10" id="KW-0325">Glycoprotein</keyword>
<evidence type="ECO:0000256" key="1">
    <source>
        <dbReference type="ARBA" id="ARBA00004141"/>
    </source>
</evidence>
<keyword evidence="7 14" id="KW-0297">G-protein coupled receptor</keyword>
<dbReference type="Pfam" id="PF05296">
    <property type="entry name" value="TAS2R"/>
    <property type="match status" value="1"/>
</dbReference>
<dbReference type="FunFam" id="1.20.1070.10:FF:000042">
    <property type="entry name" value="Taste receptor type 2 member 7"/>
    <property type="match status" value="1"/>
</dbReference>
<evidence type="ECO:0000256" key="6">
    <source>
        <dbReference type="ARBA" id="ARBA00022989"/>
    </source>
</evidence>
<evidence type="ECO:0000256" key="11">
    <source>
        <dbReference type="ARBA" id="ARBA00023224"/>
    </source>
</evidence>
<evidence type="ECO:0000256" key="14">
    <source>
        <dbReference type="RuleBase" id="RU004424"/>
    </source>
</evidence>
<feature type="transmembrane region" description="Helical" evidence="15">
    <location>
        <begin position="129"/>
        <end position="149"/>
    </location>
</feature>
<sequence length="317" mass="35940">MSGLEKWMFLVLFATEFILGMLGNCFIVLGNGSSWFKNKTVSLSDFIVTNLALSRIVLLWILLVDGVLMVFSSKIHDEGIVMQIIDIFWTSTKHLSIWLATCLSVLYCLKIASFSHPTCLWLKWRVSRVVIHMILGALFLSCVRAISLIQELKIYSVLSGIEGTGNVTEHFRKKRNEYKVIHVLVTLWNLPPLIVSLATYFLLILSLGRHMQQLQQGGVSSRDPSTEAHQRAIKIIISFFFLFLLYFLAFLITSSSYFIPGSEMVNIIGKVLVTVFYPASHSFILILGNNKLKQTFVEMLWCEPGHRKPGFKGPFAP</sequence>
<evidence type="ECO:0000256" key="13">
    <source>
        <dbReference type="RuleBase" id="RU004423"/>
    </source>
</evidence>
<feature type="transmembrane region" description="Helical" evidence="15">
    <location>
        <begin position="235"/>
        <end position="259"/>
    </location>
</feature>